<comment type="caution">
    <text evidence="2">The sequence shown here is derived from an EMBL/GenBank/DDBJ whole genome shotgun (WGS) entry which is preliminary data.</text>
</comment>
<sequence>MKVNGYIPSKSRLRKSQAVLEIPNLQLDDAGIYECTAENSRGKNSFRGQLQI</sequence>
<dbReference type="Pfam" id="PF07679">
    <property type="entry name" value="I-set"/>
    <property type="match status" value="1"/>
</dbReference>
<dbReference type="InterPro" id="IPR013098">
    <property type="entry name" value="Ig_I-set"/>
</dbReference>
<dbReference type="Gene3D" id="2.60.40.10">
    <property type="entry name" value="Immunoglobulins"/>
    <property type="match status" value="1"/>
</dbReference>
<dbReference type="SUPFAM" id="SSF48726">
    <property type="entry name" value="Immunoglobulin"/>
    <property type="match status" value="1"/>
</dbReference>
<evidence type="ECO:0000259" key="1">
    <source>
        <dbReference type="Pfam" id="PF07679"/>
    </source>
</evidence>
<dbReference type="InterPro" id="IPR013783">
    <property type="entry name" value="Ig-like_fold"/>
</dbReference>
<evidence type="ECO:0000313" key="3">
    <source>
        <dbReference type="Proteomes" id="UP000092124"/>
    </source>
</evidence>
<organism evidence="2 3">
    <name type="scientific">Neotoma lepida</name>
    <name type="common">Desert woodrat</name>
    <dbReference type="NCBI Taxonomy" id="56216"/>
    <lineage>
        <taxon>Eukaryota</taxon>
        <taxon>Metazoa</taxon>
        <taxon>Chordata</taxon>
        <taxon>Craniata</taxon>
        <taxon>Vertebrata</taxon>
        <taxon>Euteleostomi</taxon>
        <taxon>Mammalia</taxon>
        <taxon>Eutheria</taxon>
        <taxon>Euarchontoglires</taxon>
        <taxon>Glires</taxon>
        <taxon>Rodentia</taxon>
        <taxon>Myomorpha</taxon>
        <taxon>Muroidea</taxon>
        <taxon>Cricetidae</taxon>
        <taxon>Neotominae</taxon>
        <taxon>Neotoma</taxon>
    </lineage>
</organism>
<feature type="domain" description="Immunoglobulin I-set" evidence="1">
    <location>
        <begin position="15"/>
        <end position="52"/>
    </location>
</feature>
<dbReference type="EMBL" id="LZPO01070109">
    <property type="protein sequence ID" value="OBS69365.1"/>
    <property type="molecule type" value="Genomic_DNA"/>
</dbReference>
<dbReference type="OrthoDB" id="5982258at2759"/>
<dbReference type="STRING" id="56216.A0A1A6GUQ4"/>
<reference evidence="2 3" key="1">
    <citation type="submission" date="2016-06" db="EMBL/GenBank/DDBJ databases">
        <title>The Draft Genome Sequence and Annotation of the Desert Woodrat Neotoma lepida.</title>
        <authorList>
            <person name="Campbell M."/>
            <person name="Oakeson K.F."/>
            <person name="Yandell M."/>
            <person name="Halpert J.R."/>
            <person name="Dearing D."/>
        </authorList>
    </citation>
    <scope>NUCLEOTIDE SEQUENCE [LARGE SCALE GENOMIC DNA]</scope>
    <source>
        <strain evidence="2">417</strain>
        <tissue evidence="2">Liver</tissue>
    </source>
</reference>
<keyword evidence="3" id="KW-1185">Reference proteome</keyword>
<evidence type="ECO:0000313" key="2">
    <source>
        <dbReference type="EMBL" id="OBS69365.1"/>
    </source>
</evidence>
<feature type="non-terminal residue" evidence="2">
    <location>
        <position position="52"/>
    </location>
</feature>
<dbReference type="InterPro" id="IPR036179">
    <property type="entry name" value="Ig-like_dom_sf"/>
</dbReference>
<gene>
    <name evidence="2" type="ORF">A6R68_02094</name>
</gene>
<protein>
    <recommendedName>
        <fullName evidence="1">Immunoglobulin I-set domain-containing protein</fullName>
    </recommendedName>
</protein>
<proteinExistence type="predicted"/>
<name>A0A1A6GUQ4_NEOLE</name>
<dbReference type="AlphaFoldDB" id="A0A1A6GUQ4"/>
<accession>A0A1A6GUQ4</accession>
<dbReference type="Proteomes" id="UP000092124">
    <property type="component" value="Unassembled WGS sequence"/>
</dbReference>